<dbReference type="AlphaFoldDB" id="A0A0G4PUG3"/>
<organism evidence="1 2">
    <name type="scientific">Penicillium camemberti (strain FM 013)</name>
    <dbReference type="NCBI Taxonomy" id="1429867"/>
    <lineage>
        <taxon>Eukaryota</taxon>
        <taxon>Fungi</taxon>
        <taxon>Dikarya</taxon>
        <taxon>Ascomycota</taxon>
        <taxon>Pezizomycotina</taxon>
        <taxon>Eurotiomycetes</taxon>
        <taxon>Eurotiomycetidae</taxon>
        <taxon>Eurotiales</taxon>
        <taxon>Aspergillaceae</taxon>
        <taxon>Penicillium</taxon>
    </lineage>
</organism>
<evidence type="ECO:0000313" key="2">
    <source>
        <dbReference type="Proteomes" id="UP000053732"/>
    </source>
</evidence>
<dbReference type="EMBL" id="HG793176">
    <property type="protein sequence ID" value="CRL30038.1"/>
    <property type="molecule type" value="Genomic_DNA"/>
</dbReference>
<evidence type="ECO:0000313" key="1">
    <source>
        <dbReference type="EMBL" id="CRL30038.1"/>
    </source>
</evidence>
<name>A0A0G4PUG3_PENC3</name>
<dbReference type="STRING" id="1429867.A0A0G4PUG3"/>
<dbReference type="Proteomes" id="UP000053732">
    <property type="component" value="Unassembled WGS sequence"/>
</dbReference>
<sequence>MPNWQDQLSDDTDSSYSDTTFLSKDSDAIDLTFSDYESGYVPSETSVDRAFVASDTDALSYTSDNPSEEGQASWGLGEGIVEDIEDVSSAKQKKNFLTDDWLQPLPLGEKKPVKTISKKMIYCNGQQETHFLVLWYSWEKRKVVQ</sequence>
<reference evidence="1 2" key="1">
    <citation type="journal article" date="2014" name="Nat. Commun.">
        <title>Multiple recent horizontal transfers of a large genomic region in cheese making fungi.</title>
        <authorList>
            <person name="Cheeseman K."/>
            <person name="Ropars J."/>
            <person name="Renault P."/>
            <person name="Dupont J."/>
            <person name="Gouzy J."/>
            <person name="Branca A."/>
            <person name="Abraham A.L."/>
            <person name="Ceppi M."/>
            <person name="Conseiller E."/>
            <person name="Debuchy R."/>
            <person name="Malagnac F."/>
            <person name="Goarin A."/>
            <person name="Silar P."/>
            <person name="Lacoste S."/>
            <person name="Sallet E."/>
            <person name="Bensimon A."/>
            <person name="Giraud T."/>
            <person name="Brygoo Y."/>
        </authorList>
    </citation>
    <scope>NUCLEOTIDE SEQUENCE [LARGE SCALE GENOMIC DNA]</scope>
    <source>
        <strain evidence="2">FM 013</strain>
    </source>
</reference>
<accession>A0A0G4PUG3</accession>
<proteinExistence type="predicted"/>
<keyword evidence="2" id="KW-1185">Reference proteome</keyword>
<protein>
    <submittedName>
        <fullName evidence="1">Str. FM013</fullName>
    </submittedName>
</protein>
<gene>
    <name evidence="1" type="ORF">PCAMFM013_S043g000033</name>
</gene>